<dbReference type="Proteomes" id="UP000607559">
    <property type="component" value="Unassembled WGS sequence"/>
</dbReference>
<organism evidence="2 3">
    <name type="scientific">Puia dinghuensis</name>
    <dbReference type="NCBI Taxonomy" id="1792502"/>
    <lineage>
        <taxon>Bacteria</taxon>
        <taxon>Pseudomonadati</taxon>
        <taxon>Bacteroidota</taxon>
        <taxon>Chitinophagia</taxon>
        <taxon>Chitinophagales</taxon>
        <taxon>Chitinophagaceae</taxon>
        <taxon>Puia</taxon>
    </lineage>
</organism>
<dbReference type="RefSeq" id="WP_188931052.1">
    <property type="nucleotide sequence ID" value="NZ_BMJC01000002.1"/>
</dbReference>
<dbReference type="PROSITE" id="PS51257">
    <property type="entry name" value="PROKAR_LIPOPROTEIN"/>
    <property type="match status" value="1"/>
</dbReference>
<dbReference type="InterPro" id="IPR025510">
    <property type="entry name" value="DUF4397"/>
</dbReference>
<keyword evidence="3" id="KW-1185">Reference proteome</keyword>
<dbReference type="EMBL" id="BMJC01000002">
    <property type="protein sequence ID" value="GGA96487.1"/>
    <property type="molecule type" value="Genomic_DNA"/>
</dbReference>
<comment type="caution">
    <text evidence="2">The sequence shown here is derived from an EMBL/GenBank/DDBJ whole genome shotgun (WGS) entry which is preliminary data.</text>
</comment>
<dbReference type="Pfam" id="PF14344">
    <property type="entry name" value="DUF4397"/>
    <property type="match status" value="1"/>
</dbReference>
<protein>
    <recommendedName>
        <fullName evidence="1">DUF4397 domain-containing protein</fullName>
    </recommendedName>
</protein>
<feature type="domain" description="DUF4397" evidence="1">
    <location>
        <begin position="51"/>
        <end position="172"/>
    </location>
</feature>
<reference evidence="2" key="2">
    <citation type="submission" date="2020-09" db="EMBL/GenBank/DDBJ databases">
        <authorList>
            <person name="Sun Q."/>
            <person name="Zhou Y."/>
        </authorList>
    </citation>
    <scope>NUCLEOTIDE SEQUENCE</scope>
    <source>
        <strain evidence="2">CGMCC 1.15448</strain>
    </source>
</reference>
<evidence type="ECO:0000313" key="2">
    <source>
        <dbReference type="EMBL" id="GGA96487.1"/>
    </source>
</evidence>
<evidence type="ECO:0000259" key="1">
    <source>
        <dbReference type="Pfam" id="PF14344"/>
    </source>
</evidence>
<sequence>MKKINILVILAAALTGLFSCKRDMALKDPANSPAGSAFISLIDVSPNLDNVLNASADTFNVLFNGVKVTGNTPGTAAAMTFGSIYPFAGTANGYAAVPAGNQQIEFVKGFNTLDSLVLATFHETLTAGQYYTFMITDSINSTRDSARMFIKDVLPPDTLGFYNLRFVNAAWNDTAGIDIWSKRNSGNIYTNAKPGTITGFSAYASNWLLSDTLFVRRTGTHIGLDTLNTQYFYQLRSYTLVYKGNALSNKKTDPKRRHLIAYVNQ</sequence>
<reference evidence="2" key="1">
    <citation type="journal article" date="2014" name="Int. J. Syst. Evol. Microbiol.">
        <title>Complete genome sequence of Corynebacterium casei LMG S-19264T (=DSM 44701T), isolated from a smear-ripened cheese.</title>
        <authorList>
            <consortium name="US DOE Joint Genome Institute (JGI-PGF)"/>
            <person name="Walter F."/>
            <person name="Albersmeier A."/>
            <person name="Kalinowski J."/>
            <person name="Ruckert C."/>
        </authorList>
    </citation>
    <scope>NUCLEOTIDE SEQUENCE</scope>
    <source>
        <strain evidence="2">CGMCC 1.15448</strain>
    </source>
</reference>
<evidence type="ECO:0000313" key="3">
    <source>
        <dbReference type="Proteomes" id="UP000607559"/>
    </source>
</evidence>
<name>A0A8J2XSM5_9BACT</name>
<proteinExistence type="predicted"/>
<dbReference type="AlphaFoldDB" id="A0A8J2XSM5"/>
<accession>A0A8J2XSM5</accession>
<gene>
    <name evidence="2" type="ORF">GCM10011511_19710</name>
</gene>